<proteinExistence type="predicted"/>
<dbReference type="InterPro" id="IPR001810">
    <property type="entry name" value="F-box_dom"/>
</dbReference>
<dbReference type="OMA" id="MDSSYHD"/>
<dbReference type="EMBL" id="KQ484007">
    <property type="protein sequence ID" value="KYP38369.1"/>
    <property type="molecule type" value="Genomic_DNA"/>
</dbReference>
<dbReference type="PANTHER" id="PTHR31672:SF8">
    <property type="entry name" value="F-BOX DOMAIN-CONTAINING PROTEIN"/>
    <property type="match status" value="1"/>
</dbReference>
<protein>
    <submittedName>
        <fullName evidence="2">F-box protein At5g07610 family</fullName>
    </submittedName>
</protein>
<keyword evidence="3" id="KW-1185">Reference proteome</keyword>
<evidence type="ECO:0000313" key="3">
    <source>
        <dbReference type="Proteomes" id="UP000075243"/>
    </source>
</evidence>
<dbReference type="Proteomes" id="UP000075243">
    <property type="component" value="Unassembled WGS sequence"/>
</dbReference>
<dbReference type="SMART" id="SM00256">
    <property type="entry name" value="FBOX"/>
    <property type="match status" value="1"/>
</dbReference>
<dbReference type="PANTHER" id="PTHR31672">
    <property type="entry name" value="BNACNNG10540D PROTEIN"/>
    <property type="match status" value="1"/>
</dbReference>
<reference evidence="2" key="1">
    <citation type="journal article" date="2012" name="Nat. Biotechnol.">
        <title>Draft genome sequence of pigeonpea (Cajanus cajan), an orphan legume crop of resource-poor farmers.</title>
        <authorList>
            <person name="Varshney R.K."/>
            <person name="Chen W."/>
            <person name="Li Y."/>
            <person name="Bharti A.K."/>
            <person name="Saxena R.K."/>
            <person name="Schlueter J.A."/>
            <person name="Donoghue M.T."/>
            <person name="Azam S."/>
            <person name="Fan G."/>
            <person name="Whaley A.M."/>
            <person name="Farmer A.D."/>
            <person name="Sheridan J."/>
            <person name="Iwata A."/>
            <person name="Tuteja R."/>
            <person name="Penmetsa R.V."/>
            <person name="Wu W."/>
            <person name="Upadhyaya H.D."/>
            <person name="Yang S.P."/>
            <person name="Shah T."/>
            <person name="Saxena K.B."/>
            <person name="Michael T."/>
            <person name="McCombie W.R."/>
            <person name="Yang B."/>
            <person name="Zhang G."/>
            <person name="Yang H."/>
            <person name="Wang J."/>
            <person name="Spillane C."/>
            <person name="Cook D.R."/>
            <person name="May G.D."/>
            <person name="Xu X."/>
            <person name="Jackson S.A."/>
        </authorList>
    </citation>
    <scope>NUCLEOTIDE SEQUENCE [LARGE SCALE GENOMIC DNA]</scope>
</reference>
<dbReference type="AlphaFoldDB" id="A0A151R786"/>
<organism evidence="2 3">
    <name type="scientific">Cajanus cajan</name>
    <name type="common">Pigeon pea</name>
    <name type="synonym">Cajanus indicus</name>
    <dbReference type="NCBI Taxonomy" id="3821"/>
    <lineage>
        <taxon>Eukaryota</taxon>
        <taxon>Viridiplantae</taxon>
        <taxon>Streptophyta</taxon>
        <taxon>Embryophyta</taxon>
        <taxon>Tracheophyta</taxon>
        <taxon>Spermatophyta</taxon>
        <taxon>Magnoliopsida</taxon>
        <taxon>eudicotyledons</taxon>
        <taxon>Gunneridae</taxon>
        <taxon>Pentapetalae</taxon>
        <taxon>rosids</taxon>
        <taxon>fabids</taxon>
        <taxon>Fabales</taxon>
        <taxon>Fabaceae</taxon>
        <taxon>Papilionoideae</taxon>
        <taxon>50 kb inversion clade</taxon>
        <taxon>NPAAA clade</taxon>
        <taxon>indigoferoid/millettioid clade</taxon>
        <taxon>Phaseoleae</taxon>
        <taxon>Cajanus</taxon>
    </lineage>
</organism>
<accession>A0A151R786</accession>
<feature type="domain" description="F-box" evidence="1">
    <location>
        <begin position="17"/>
        <end position="66"/>
    </location>
</feature>
<dbReference type="InterPro" id="IPR036047">
    <property type="entry name" value="F-box-like_dom_sf"/>
</dbReference>
<dbReference type="Gene3D" id="1.20.1280.50">
    <property type="match status" value="1"/>
</dbReference>
<evidence type="ECO:0000313" key="2">
    <source>
        <dbReference type="EMBL" id="KYP38369.1"/>
    </source>
</evidence>
<dbReference type="PROSITE" id="PS50181">
    <property type="entry name" value="FBOX"/>
    <property type="match status" value="1"/>
</dbReference>
<dbReference type="InterPro" id="IPR050796">
    <property type="entry name" value="SCF_F-box_component"/>
</dbReference>
<dbReference type="Gramene" id="C.cajan_37498.t">
    <property type="protein sequence ID" value="C.cajan_37498.t.cds1"/>
    <property type="gene ID" value="C.cajan_37498"/>
</dbReference>
<dbReference type="SUPFAM" id="SSF81383">
    <property type="entry name" value="F-box domain"/>
    <property type="match status" value="1"/>
</dbReference>
<dbReference type="InterPro" id="IPR056592">
    <property type="entry name" value="Beta-prop_At3g26010-like"/>
</dbReference>
<dbReference type="STRING" id="3821.A0A151R786"/>
<dbReference type="Pfam" id="PF00646">
    <property type="entry name" value="F-box"/>
    <property type="match status" value="1"/>
</dbReference>
<sequence>MANISFSSSFLKRFSLLNDINNLPDDVLEKIFFQLSYKSTVKCKCVCKRWFQLLSIPYFSTQFVSRQHSLSKAIFTFISPHQLMLAFPPLDFESNTQTQKAPLFPNHMPIKGNVCGYSNGLFLCCTGRYTSGQGYFVYDPLTKECTHIAPFPDTNKEAHMFAVGFISETTNSTRHFLVVIVNSFIRRLSHFRIKVFLSESSKWFIIYMSCLNGFAFAPQWMLSLAHKGNLYFMGATSILVINCISVGCHTIDYPEDANVMNIVSFGYLGCSGGTLKIAYISDDNHLRMWELISQAEDTTQNNFYQTWQLVHMTNLSMHLPTKFCVNYFKRVGGFHPYDGDIVYLHSFIDGIFVANLRTNKFEYIPGYDKFDISPFQLELPLPPPLSSTNN</sequence>
<gene>
    <name evidence="2" type="ORF">KK1_040384</name>
</gene>
<evidence type="ECO:0000259" key="1">
    <source>
        <dbReference type="PROSITE" id="PS50181"/>
    </source>
</evidence>
<name>A0A151R786_CAJCA</name>
<dbReference type="Pfam" id="PF24750">
    <property type="entry name" value="b-prop_At3g26010-like"/>
    <property type="match status" value="1"/>
</dbReference>